<keyword evidence="8" id="KW-0804">Transcription</keyword>
<keyword evidence="6" id="KW-0902">Two-component regulatory system</keyword>
<dbReference type="InterPro" id="IPR005467">
    <property type="entry name" value="His_kinase_dom"/>
</dbReference>
<dbReference type="GO" id="GO:0000155">
    <property type="term" value="F:phosphorelay sensor kinase activity"/>
    <property type="evidence" value="ECO:0007669"/>
    <property type="project" value="InterPro"/>
</dbReference>
<comment type="catalytic activity">
    <reaction evidence="1">
        <text>ATP + protein L-histidine = ADP + protein N-phospho-L-histidine.</text>
        <dbReference type="EC" id="2.7.13.3"/>
    </reaction>
</comment>
<dbReference type="PANTHER" id="PTHR43047">
    <property type="entry name" value="TWO-COMPONENT HISTIDINE PROTEIN KINASE"/>
    <property type="match status" value="1"/>
</dbReference>
<dbReference type="Pfam" id="PF00072">
    <property type="entry name" value="Response_reg"/>
    <property type="match status" value="1"/>
</dbReference>
<dbReference type="SUPFAM" id="SSF47384">
    <property type="entry name" value="Homodimeric domain of signal transducing histidine kinase"/>
    <property type="match status" value="1"/>
</dbReference>
<dbReference type="FunFam" id="3.30.565.10:FF:000006">
    <property type="entry name" value="Sensor histidine kinase WalK"/>
    <property type="match status" value="1"/>
</dbReference>
<keyword evidence="5" id="KW-0418">Kinase</keyword>
<keyword evidence="3 9" id="KW-0597">Phosphoprotein</keyword>
<dbReference type="Gene3D" id="3.30.450.20">
    <property type="entry name" value="PAS domain"/>
    <property type="match status" value="1"/>
</dbReference>
<evidence type="ECO:0000259" key="11">
    <source>
        <dbReference type="PROSITE" id="PS50110"/>
    </source>
</evidence>
<evidence type="ECO:0000256" key="8">
    <source>
        <dbReference type="ARBA" id="ARBA00023163"/>
    </source>
</evidence>
<dbReference type="InterPro" id="IPR004358">
    <property type="entry name" value="Sig_transdc_His_kin-like_C"/>
</dbReference>
<evidence type="ECO:0000256" key="7">
    <source>
        <dbReference type="ARBA" id="ARBA00023015"/>
    </source>
</evidence>
<evidence type="ECO:0000256" key="3">
    <source>
        <dbReference type="ARBA" id="ARBA00022553"/>
    </source>
</evidence>
<dbReference type="Pfam" id="PF08448">
    <property type="entry name" value="PAS_4"/>
    <property type="match status" value="1"/>
</dbReference>
<dbReference type="FunFam" id="3.40.50.2300:FF:000018">
    <property type="entry name" value="DNA-binding transcriptional regulator NtrC"/>
    <property type="match status" value="1"/>
</dbReference>
<dbReference type="SMART" id="SM00387">
    <property type="entry name" value="HATPase_c"/>
    <property type="match status" value="1"/>
</dbReference>
<dbReference type="SUPFAM" id="SSF55785">
    <property type="entry name" value="PYP-like sensor domain (PAS domain)"/>
    <property type="match status" value="1"/>
</dbReference>
<dbReference type="Gene3D" id="1.10.287.130">
    <property type="match status" value="1"/>
</dbReference>
<dbReference type="InterPro" id="IPR036890">
    <property type="entry name" value="HATPase_C_sf"/>
</dbReference>
<evidence type="ECO:0000256" key="5">
    <source>
        <dbReference type="ARBA" id="ARBA00022777"/>
    </source>
</evidence>
<accession>A0A7V4G9A9</accession>
<feature type="domain" description="Response regulatory" evidence="11">
    <location>
        <begin position="6"/>
        <end position="120"/>
    </location>
</feature>
<reference evidence="12" key="1">
    <citation type="journal article" date="2020" name="mSystems">
        <title>Genome- and Community-Level Interaction Insights into Carbon Utilization and Element Cycling Functions of Hydrothermarchaeota in Hydrothermal Sediment.</title>
        <authorList>
            <person name="Zhou Z."/>
            <person name="Liu Y."/>
            <person name="Xu W."/>
            <person name="Pan J."/>
            <person name="Luo Z.H."/>
            <person name="Li M."/>
        </authorList>
    </citation>
    <scope>NUCLEOTIDE SEQUENCE [LARGE SCALE GENOMIC DNA]</scope>
    <source>
        <strain evidence="12">SpSt-548</strain>
    </source>
</reference>
<dbReference type="GO" id="GO:0005886">
    <property type="term" value="C:plasma membrane"/>
    <property type="evidence" value="ECO:0007669"/>
    <property type="project" value="TreeGrafter"/>
</dbReference>
<dbReference type="CDD" id="cd00130">
    <property type="entry name" value="PAS"/>
    <property type="match status" value="1"/>
</dbReference>
<name>A0A7V4G9A9_9BACT</name>
<comment type="caution">
    <text evidence="12">The sequence shown here is derived from an EMBL/GenBank/DDBJ whole genome shotgun (WGS) entry which is preliminary data.</text>
</comment>
<dbReference type="CDD" id="cd00082">
    <property type="entry name" value="HisKA"/>
    <property type="match status" value="1"/>
</dbReference>
<evidence type="ECO:0000259" key="10">
    <source>
        <dbReference type="PROSITE" id="PS50109"/>
    </source>
</evidence>
<evidence type="ECO:0000256" key="1">
    <source>
        <dbReference type="ARBA" id="ARBA00000085"/>
    </source>
</evidence>
<dbReference type="SMART" id="SM00448">
    <property type="entry name" value="REC"/>
    <property type="match status" value="1"/>
</dbReference>
<dbReference type="CDD" id="cd00075">
    <property type="entry name" value="HATPase"/>
    <property type="match status" value="1"/>
</dbReference>
<protein>
    <recommendedName>
        <fullName evidence="2">histidine kinase</fullName>
        <ecNumber evidence="2">2.7.13.3</ecNumber>
    </recommendedName>
</protein>
<dbReference type="InterPro" id="IPR035965">
    <property type="entry name" value="PAS-like_dom_sf"/>
</dbReference>
<feature type="modified residue" description="4-aspartylphosphate" evidence="9">
    <location>
        <position position="55"/>
    </location>
</feature>
<dbReference type="Pfam" id="PF00512">
    <property type="entry name" value="HisKA"/>
    <property type="match status" value="1"/>
</dbReference>
<dbReference type="SUPFAM" id="SSF55874">
    <property type="entry name" value="ATPase domain of HSP90 chaperone/DNA topoisomerase II/histidine kinase"/>
    <property type="match status" value="1"/>
</dbReference>
<dbReference type="PROSITE" id="PS50110">
    <property type="entry name" value="RESPONSE_REGULATORY"/>
    <property type="match status" value="1"/>
</dbReference>
<dbReference type="GO" id="GO:0009927">
    <property type="term" value="F:histidine phosphotransfer kinase activity"/>
    <property type="evidence" value="ECO:0007669"/>
    <property type="project" value="TreeGrafter"/>
</dbReference>
<dbReference type="EC" id="2.7.13.3" evidence="2"/>
<organism evidence="12">
    <name type="scientific">Desulfobacca acetoxidans</name>
    <dbReference type="NCBI Taxonomy" id="60893"/>
    <lineage>
        <taxon>Bacteria</taxon>
        <taxon>Pseudomonadati</taxon>
        <taxon>Thermodesulfobacteriota</taxon>
        <taxon>Desulfobaccia</taxon>
        <taxon>Desulfobaccales</taxon>
        <taxon>Desulfobaccaceae</taxon>
        <taxon>Desulfobacca</taxon>
    </lineage>
</organism>
<dbReference type="PANTHER" id="PTHR43047:SF72">
    <property type="entry name" value="OSMOSENSING HISTIDINE PROTEIN KINASE SLN1"/>
    <property type="match status" value="1"/>
</dbReference>
<dbReference type="PRINTS" id="PR00344">
    <property type="entry name" value="BCTRLSENSOR"/>
</dbReference>
<evidence type="ECO:0000313" key="12">
    <source>
        <dbReference type="EMBL" id="HGS05706.1"/>
    </source>
</evidence>
<evidence type="ECO:0000256" key="6">
    <source>
        <dbReference type="ARBA" id="ARBA00023012"/>
    </source>
</evidence>
<dbReference type="Pfam" id="PF02518">
    <property type="entry name" value="HATPase_c"/>
    <property type="match status" value="1"/>
</dbReference>
<dbReference type="InterPro" id="IPR011006">
    <property type="entry name" value="CheY-like_superfamily"/>
</dbReference>
<dbReference type="SUPFAM" id="SSF52172">
    <property type="entry name" value="CheY-like"/>
    <property type="match status" value="1"/>
</dbReference>
<dbReference type="InterPro" id="IPR003661">
    <property type="entry name" value="HisK_dim/P_dom"/>
</dbReference>
<keyword evidence="4" id="KW-0808">Transferase</keyword>
<feature type="domain" description="Histidine kinase" evidence="10">
    <location>
        <begin position="270"/>
        <end position="489"/>
    </location>
</feature>
<dbReference type="InterPro" id="IPR036097">
    <property type="entry name" value="HisK_dim/P_sf"/>
</dbReference>
<dbReference type="InterPro" id="IPR000014">
    <property type="entry name" value="PAS"/>
</dbReference>
<sequence length="494" mass="55337">MAEPYTVLVVDDERVIRDGCVLALRPLGYEVATAQNGEEALAVLARQEVHVVLCDLKMPVMGALEVMEIMGEHYPDIPVIIITGHGTVDDAVACMKKGAYDFVTKPFRLDHLTLCVRRALEKQQLARQTRRLEEEQARNLYSLALEQSRLHTLINCMADGLLVTNREMEIVLVNQALRQMLALPDLHPPTPLAAWFGAHQLKEAISSLLSGQTEVQAVRQELCWRDRCHLKVVTAPFRGLDEQVLGTVSVFHDITSFKELDEMKNEFVRMVSHELRSPISAIKLQHQVILEGLAGEMSPKQRELLTRAQAKLQGLLELINDLLDVAKMESGFRQYEQVPLNLGEVLTEILEFLEVKAAAQRVRLRLDLEDHLPLILADRRGMEEVFTNLISNAINYSPDGGEVSVTARSRGTHLEIEVRDQGVGIEPEEIPKIFDKFYRVKNPRTRQVIGTGLGLPIVKQVVEAHQGVVEVESQVGMGSTFRVLLPLAEDGGWA</sequence>
<dbReference type="Gene3D" id="3.30.565.10">
    <property type="entry name" value="Histidine kinase-like ATPase, C-terminal domain"/>
    <property type="match status" value="1"/>
</dbReference>
<dbReference type="EMBL" id="DSXI01000487">
    <property type="protein sequence ID" value="HGS05706.1"/>
    <property type="molecule type" value="Genomic_DNA"/>
</dbReference>
<dbReference type="InterPro" id="IPR013656">
    <property type="entry name" value="PAS_4"/>
</dbReference>
<dbReference type="SMART" id="SM00388">
    <property type="entry name" value="HisKA"/>
    <property type="match status" value="1"/>
</dbReference>
<gene>
    <name evidence="12" type="ORF">ENT08_08245</name>
</gene>
<proteinExistence type="predicted"/>
<evidence type="ECO:0000256" key="9">
    <source>
        <dbReference type="PROSITE-ProRule" id="PRU00169"/>
    </source>
</evidence>
<dbReference type="AlphaFoldDB" id="A0A7V4G9A9"/>
<dbReference type="PROSITE" id="PS50109">
    <property type="entry name" value="HIS_KIN"/>
    <property type="match status" value="1"/>
</dbReference>
<dbReference type="InterPro" id="IPR001789">
    <property type="entry name" value="Sig_transdc_resp-reg_receiver"/>
</dbReference>
<dbReference type="Gene3D" id="3.40.50.2300">
    <property type="match status" value="1"/>
</dbReference>
<evidence type="ECO:0000256" key="4">
    <source>
        <dbReference type="ARBA" id="ARBA00022679"/>
    </source>
</evidence>
<dbReference type="InterPro" id="IPR003594">
    <property type="entry name" value="HATPase_dom"/>
</dbReference>
<keyword evidence="7" id="KW-0805">Transcription regulation</keyword>
<evidence type="ECO:0000256" key="2">
    <source>
        <dbReference type="ARBA" id="ARBA00012438"/>
    </source>
</evidence>